<accession>A0A939LQR9</accession>
<organism evidence="3 4">
    <name type="scientific">Actinotalea soli</name>
    <dbReference type="NCBI Taxonomy" id="2819234"/>
    <lineage>
        <taxon>Bacteria</taxon>
        <taxon>Bacillati</taxon>
        <taxon>Actinomycetota</taxon>
        <taxon>Actinomycetes</taxon>
        <taxon>Micrococcales</taxon>
        <taxon>Cellulomonadaceae</taxon>
        <taxon>Actinotalea</taxon>
    </lineage>
</organism>
<protein>
    <submittedName>
        <fullName evidence="3">Chemotaxis protein CheX</fullName>
    </submittedName>
</protein>
<dbReference type="EMBL" id="JAGEMK010000002">
    <property type="protein sequence ID" value="MBO1751295.1"/>
    <property type="molecule type" value="Genomic_DNA"/>
</dbReference>
<feature type="domain" description="Chemotaxis phosphatase CheX-like" evidence="2">
    <location>
        <begin position="49"/>
        <end position="126"/>
    </location>
</feature>
<dbReference type="AlphaFoldDB" id="A0A939LQR9"/>
<sequence length="154" mass="16724">MDIDLAAFAGTDPIYVITEEVFTAMIDGEEGYLRHWDGPDPVFVDPMHAWVDVNGTTSGRVLLTTERGTADKLARALLQMTPDEPVSPEDFVDALGEVANVVGGNVKSLVPEPGVLTLPQVTQDRPPTLPDALIYELALDWRGSALVISLWKLP</sequence>
<proteinExistence type="predicted"/>
<evidence type="ECO:0000256" key="1">
    <source>
        <dbReference type="ARBA" id="ARBA00022500"/>
    </source>
</evidence>
<evidence type="ECO:0000313" key="3">
    <source>
        <dbReference type="EMBL" id="MBO1751295.1"/>
    </source>
</evidence>
<reference evidence="3" key="1">
    <citation type="submission" date="2021-03" db="EMBL/GenBank/DDBJ databases">
        <title>Actinotalea soli sp. nov., isolated from soil.</title>
        <authorList>
            <person name="Ping W."/>
            <person name="Zhang J."/>
        </authorList>
    </citation>
    <scope>NUCLEOTIDE SEQUENCE</scope>
    <source>
        <strain evidence="3">BY-33</strain>
    </source>
</reference>
<evidence type="ECO:0000313" key="4">
    <source>
        <dbReference type="Proteomes" id="UP000664209"/>
    </source>
</evidence>
<gene>
    <name evidence="3" type="ORF">J4G33_05710</name>
</gene>
<dbReference type="Proteomes" id="UP000664209">
    <property type="component" value="Unassembled WGS sequence"/>
</dbReference>
<keyword evidence="1" id="KW-0145">Chemotaxis</keyword>
<dbReference type="InterPro" id="IPR028051">
    <property type="entry name" value="CheX-like_dom"/>
</dbReference>
<dbReference type="Gene3D" id="3.40.1550.10">
    <property type="entry name" value="CheC-like"/>
    <property type="match status" value="1"/>
</dbReference>
<dbReference type="Pfam" id="PF13690">
    <property type="entry name" value="CheX"/>
    <property type="match status" value="1"/>
</dbReference>
<keyword evidence="4" id="KW-1185">Reference proteome</keyword>
<comment type="caution">
    <text evidence="3">The sequence shown here is derived from an EMBL/GenBank/DDBJ whole genome shotgun (WGS) entry which is preliminary data.</text>
</comment>
<dbReference type="SUPFAM" id="SSF103039">
    <property type="entry name" value="CheC-like"/>
    <property type="match status" value="1"/>
</dbReference>
<name>A0A939LQR9_9CELL</name>
<dbReference type="GO" id="GO:0006935">
    <property type="term" value="P:chemotaxis"/>
    <property type="evidence" value="ECO:0007669"/>
    <property type="project" value="UniProtKB-KW"/>
</dbReference>
<dbReference type="InterPro" id="IPR028976">
    <property type="entry name" value="CheC-like_sf"/>
</dbReference>
<evidence type="ECO:0000259" key="2">
    <source>
        <dbReference type="Pfam" id="PF13690"/>
    </source>
</evidence>